<evidence type="ECO:0000313" key="3">
    <source>
        <dbReference type="EMBL" id="AQL06085.1"/>
    </source>
</evidence>
<keyword evidence="2" id="KW-0378">Hydrolase</keyword>
<dbReference type="STRING" id="4577.K7VL40"/>
<evidence type="ECO:0000256" key="2">
    <source>
        <dbReference type="ARBA" id="ARBA00022801"/>
    </source>
</evidence>
<dbReference type="SUPFAM" id="SSF53098">
    <property type="entry name" value="Ribonuclease H-like"/>
    <property type="match status" value="1"/>
</dbReference>
<protein>
    <submittedName>
        <fullName evidence="3">Polynucleotidyl transferase ribonuclease H-like superfamily protein</fullName>
    </submittedName>
</protein>
<gene>
    <name evidence="3" type="ORF">ZEAMMB73_Zm00001d047288</name>
</gene>
<organism evidence="3">
    <name type="scientific">Zea mays</name>
    <name type="common">Maize</name>
    <dbReference type="NCBI Taxonomy" id="4577"/>
    <lineage>
        <taxon>Eukaryota</taxon>
        <taxon>Viridiplantae</taxon>
        <taxon>Streptophyta</taxon>
        <taxon>Embryophyta</taxon>
        <taxon>Tracheophyta</taxon>
        <taxon>Spermatophyta</taxon>
        <taxon>Magnoliopsida</taxon>
        <taxon>Liliopsida</taxon>
        <taxon>Poales</taxon>
        <taxon>Poaceae</taxon>
        <taxon>PACMAD clade</taxon>
        <taxon>Panicoideae</taxon>
        <taxon>Andropogonodae</taxon>
        <taxon>Andropogoneae</taxon>
        <taxon>Tripsacinae</taxon>
        <taxon>Zea</taxon>
    </lineage>
</organism>
<sequence>MGLLSCMSGKSEAAASDPGPRGEGGGPMRGRLQCVGGKKGCSRGPAVRVARERVGLDVEWRPSFSGAYSKTAIHQLCVGRRCLIFQLLHADYVPNTLDEFLSDPDYTFVGVGSRTTTTWRWRTRGTWPNSWRRRWGARTSATRACRASREPSWTPTSRSRSGLEVANAEDLAELAAKEMGRPDLAELAAKEMGRPDLRNTGL</sequence>
<dbReference type="GO" id="GO:0016740">
    <property type="term" value="F:transferase activity"/>
    <property type="evidence" value="ECO:0007669"/>
    <property type="project" value="UniProtKB-KW"/>
</dbReference>
<dbReference type="Gene3D" id="3.30.420.10">
    <property type="entry name" value="Ribonuclease H-like superfamily/Ribonuclease H"/>
    <property type="match status" value="1"/>
</dbReference>
<keyword evidence="1" id="KW-0540">Nuclease</keyword>
<evidence type="ECO:0000256" key="1">
    <source>
        <dbReference type="ARBA" id="ARBA00022722"/>
    </source>
</evidence>
<dbReference type="HOGENOM" id="CLU_1356468_0_0_1"/>
<proteinExistence type="predicted"/>
<dbReference type="InterPro" id="IPR036397">
    <property type="entry name" value="RNaseH_sf"/>
</dbReference>
<name>K7VL40_MAIZE</name>
<dbReference type="PANTHER" id="PTHR13620">
    <property type="entry name" value="3-5 EXONUCLEASE"/>
    <property type="match status" value="1"/>
</dbReference>
<accession>K7VL40</accession>
<dbReference type="GO" id="GO:0008408">
    <property type="term" value="F:3'-5' exonuclease activity"/>
    <property type="evidence" value="ECO:0007669"/>
    <property type="project" value="UniProtKB-ARBA"/>
</dbReference>
<dbReference type="InterPro" id="IPR051132">
    <property type="entry name" value="3-5_Exonuclease_domain"/>
</dbReference>
<dbReference type="PANTHER" id="PTHR13620:SF51">
    <property type="entry name" value="3'-5' EXONUCLEASE DOMAIN-CONTAINING PROTEIN"/>
    <property type="match status" value="1"/>
</dbReference>
<dbReference type="EMBL" id="CM000785">
    <property type="protein sequence ID" value="AQL06085.1"/>
    <property type="molecule type" value="Genomic_DNA"/>
</dbReference>
<dbReference type="GO" id="GO:0003676">
    <property type="term" value="F:nucleic acid binding"/>
    <property type="evidence" value="ECO:0007669"/>
    <property type="project" value="InterPro"/>
</dbReference>
<dbReference type="InParanoid" id="K7VL40"/>
<dbReference type="AlphaFoldDB" id="K7VL40"/>
<reference evidence="3" key="1">
    <citation type="submission" date="2015-12" db="EMBL/GenBank/DDBJ databases">
        <title>Update maize B73 reference genome by single molecule sequencing technologies.</title>
        <authorList>
            <consortium name="Maize Genome Sequencing Project"/>
            <person name="Ware D."/>
        </authorList>
    </citation>
    <scope>NUCLEOTIDE SEQUENCE</scope>
    <source>
        <tissue evidence="3">Seedling</tissue>
    </source>
</reference>
<dbReference type="PaxDb" id="4577-GRMZM2G138985_P01"/>
<dbReference type="InterPro" id="IPR012337">
    <property type="entry name" value="RNaseH-like_sf"/>
</dbReference>
<keyword evidence="3" id="KW-0808">Transferase</keyword>